<feature type="compositionally biased region" description="Basic and acidic residues" evidence="11">
    <location>
        <begin position="307"/>
        <end position="319"/>
    </location>
</feature>
<evidence type="ECO:0000256" key="4">
    <source>
        <dbReference type="ARBA" id="ARBA00022723"/>
    </source>
</evidence>
<dbReference type="InterPro" id="IPR008271">
    <property type="entry name" value="Ser/Thr_kinase_AS"/>
</dbReference>
<dbReference type="PROSITE" id="PS50108">
    <property type="entry name" value="CRIB"/>
    <property type="match status" value="1"/>
</dbReference>
<dbReference type="GO" id="GO:0046872">
    <property type="term" value="F:metal ion binding"/>
    <property type="evidence" value="ECO:0007669"/>
    <property type="project" value="UniProtKB-KW"/>
</dbReference>
<dbReference type="PROSITE" id="PS00107">
    <property type="entry name" value="PROTEIN_KINASE_ATP"/>
    <property type="match status" value="1"/>
</dbReference>
<dbReference type="Gene3D" id="3.90.810.10">
    <property type="entry name" value="CRIB domain"/>
    <property type="match status" value="1"/>
</dbReference>
<dbReference type="FunFam" id="1.10.510.10:FF:000768">
    <property type="entry name" value="Non-specific serine/threonine protein kinase"/>
    <property type="match status" value="1"/>
</dbReference>
<dbReference type="OrthoDB" id="248923at2759"/>
<feature type="domain" description="Protein kinase" evidence="12">
    <location>
        <begin position="394"/>
        <end position="647"/>
    </location>
</feature>
<dbReference type="Gene3D" id="3.30.200.20">
    <property type="entry name" value="Phosphorylase Kinase, domain 1"/>
    <property type="match status" value="1"/>
</dbReference>
<dbReference type="InterPro" id="IPR017441">
    <property type="entry name" value="Protein_kinase_ATP_BS"/>
</dbReference>
<dbReference type="InterPro" id="IPR011993">
    <property type="entry name" value="PH-like_dom_sf"/>
</dbReference>
<comment type="caution">
    <text evidence="14">The sequence shown here is derived from an EMBL/GenBank/DDBJ whole genome shotgun (WGS) entry which is preliminary data.</text>
</comment>
<name>A0A1Y2D155_9FUNG</name>
<accession>A0A1Y2D155</accession>
<evidence type="ECO:0000259" key="12">
    <source>
        <dbReference type="PROSITE" id="PS50011"/>
    </source>
</evidence>
<evidence type="ECO:0000256" key="11">
    <source>
        <dbReference type="SAM" id="MobiDB-lite"/>
    </source>
</evidence>
<dbReference type="CDD" id="cd06614">
    <property type="entry name" value="STKc_PAK"/>
    <property type="match status" value="1"/>
</dbReference>
<reference evidence="14 15" key="1">
    <citation type="submission" date="2016-07" db="EMBL/GenBank/DDBJ databases">
        <title>Pervasive Adenine N6-methylation of Active Genes in Fungi.</title>
        <authorList>
            <consortium name="DOE Joint Genome Institute"/>
            <person name="Mondo S.J."/>
            <person name="Dannebaum R.O."/>
            <person name="Kuo R.C."/>
            <person name="Labutti K."/>
            <person name="Haridas S."/>
            <person name="Kuo A."/>
            <person name="Salamov A."/>
            <person name="Ahrendt S.R."/>
            <person name="Lipzen A."/>
            <person name="Sullivan W."/>
            <person name="Andreopoulos W.B."/>
            <person name="Clum A."/>
            <person name="Lindquist E."/>
            <person name="Daum C."/>
            <person name="Ramamoorthy G.K."/>
            <person name="Gryganskyi A."/>
            <person name="Culley D."/>
            <person name="Magnuson J.K."/>
            <person name="James T.Y."/>
            <person name="O'Malley M.A."/>
            <person name="Stajich J.E."/>
            <person name="Spatafora J.W."/>
            <person name="Visel A."/>
            <person name="Grigoriev I.V."/>
        </authorList>
    </citation>
    <scope>NUCLEOTIDE SEQUENCE [LARGE SCALE GENOMIC DNA]</scope>
    <source>
        <strain evidence="14 15">JEL800</strain>
    </source>
</reference>
<feature type="binding site" evidence="10">
    <location>
        <position position="425"/>
    </location>
    <ligand>
        <name>ATP</name>
        <dbReference type="ChEBI" id="CHEBI:30616"/>
    </ligand>
</feature>
<evidence type="ECO:0000256" key="1">
    <source>
        <dbReference type="ARBA" id="ARBA00001946"/>
    </source>
</evidence>
<evidence type="ECO:0000256" key="8">
    <source>
        <dbReference type="ARBA" id="ARBA00047899"/>
    </source>
</evidence>
<keyword evidence="6 10" id="KW-0067">ATP-binding</keyword>
<dbReference type="Gene3D" id="2.30.29.30">
    <property type="entry name" value="Pleckstrin-homology domain (PH domain)/Phosphotyrosine-binding domain (PTB)"/>
    <property type="match status" value="1"/>
</dbReference>
<dbReference type="PANTHER" id="PTHR45832">
    <property type="entry name" value="SERINE/THREONINE-PROTEIN KINASE SAMKA-RELATED-RELATED"/>
    <property type="match status" value="1"/>
</dbReference>
<gene>
    <name evidence="14" type="ORF">BCR33DRAFT_711403</name>
</gene>
<dbReference type="GO" id="GO:0106310">
    <property type="term" value="F:protein serine kinase activity"/>
    <property type="evidence" value="ECO:0007669"/>
    <property type="project" value="RHEA"/>
</dbReference>
<feature type="compositionally biased region" description="Basic and acidic residues" evidence="11">
    <location>
        <begin position="211"/>
        <end position="222"/>
    </location>
</feature>
<dbReference type="AlphaFoldDB" id="A0A1Y2D155"/>
<dbReference type="SUPFAM" id="SSF56112">
    <property type="entry name" value="Protein kinase-like (PK-like)"/>
    <property type="match status" value="1"/>
</dbReference>
<dbReference type="SMART" id="SM00285">
    <property type="entry name" value="PBD"/>
    <property type="match status" value="1"/>
</dbReference>
<feature type="compositionally biased region" description="Basic and acidic residues" evidence="11">
    <location>
        <begin position="326"/>
        <end position="346"/>
    </location>
</feature>
<evidence type="ECO:0000256" key="9">
    <source>
        <dbReference type="ARBA" id="ARBA00048679"/>
    </source>
</evidence>
<evidence type="ECO:0000256" key="5">
    <source>
        <dbReference type="ARBA" id="ARBA00022741"/>
    </source>
</evidence>
<keyword evidence="7" id="KW-0460">Magnesium</keyword>
<dbReference type="Pfam" id="PF00069">
    <property type="entry name" value="Pkinase"/>
    <property type="match status" value="1"/>
</dbReference>
<dbReference type="PROSITE" id="PS00108">
    <property type="entry name" value="PROTEIN_KINASE_ST"/>
    <property type="match status" value="1"/>
</dbReference>
<dbReference type="Pfam" id="PF00786">
    <property type="entry name" value="PBD"/>
    <property type="match status" value="1"/>
</dbReference>
<protein>
    <submittedName>
        <fullName evidence="14">Pkinase-domain-containing protein</fullName>
    </submittedName>
</protein>
<comment type="similarity">
    <text evidence="2">Belongs to the protein kinase superfamily. STE Ser/Thr protein kinase family. STE20 subfamily.</text>
</comment>
<feature type="compositionally biased region" description="Low complexity" evidence="11">
    <location>
        <begin position="257"/>
        <end position="268"/>
    </location>
</feature>
<keyword evidence="14" id="KW-0418">Kinase</keyword>
<evidence type="ECO:0000256" key="3">
    <source>
        <dbReference type="ARBA" id="ARBA00022679"/>
    </source>
</evidence>
<keyword evidence="3" id="KW-0808">Transferase</keyword>
<evidence type="ECO:0000256" key="10">
    <source>
        <dbReference type="PROSITE-ProRule" id="PRU10141"/>
    </source>
</evidence>
<keyword evidence="5 10" id="KW-0547">Nucleotide-binding</keyword>
<feature type="region of interest" description="Disordered" evidence="11">
    <location>
        <begin position="162"/>
        <end position="374"/>
    </location>
</feature>
<dbReference type="Proteomes" id="UP000193642">
    <property type="component" value="Unassembled WGS sequence"/>
</dbReference>
<dbReference type="EMBL" id="MCGO01000002">
    <property type="protein sequence ID" value="ORY53008.1"/>
    <property type="molecule type" value="Genomic_DNA"/>
</dbReference>
<dbReference type="InterPro" id="IPR036936">
    <property type="entry name" value="CRIB_dom_sf"/>
</dbReference>
<evidence type="ECO:0000259" key="13">
    <source>
        <dbReference type="PROSITE" id="PS50108"/>
    </source>
</evidence>
<evidence type="ECO:0000313" key="14">
    <source>
        <dbReference type="EMBL" id="ORY53008.1"/>
    </source>
</evidence>
<dbReference type="InterPro" id="IPR000095">
    <property type="entry name" value="CRIB_dom"/>
</dbReference>
<dbReference type="GO" id="GO:0005524">
    <property type="term" value="F:ATP binding"/>
    <property type="evidence" value="ECO:0007669"/>
    <property type="project" value="UniProtKB-UniRule"/>
</dbReference>
<evidence type="ECO:0000256" key="6">
    <source>
        <dbReference type="ARBA" id="ARBA00022840"/>
    </source>
</evidence>
<comment type="catalytic activity">
    <reaction evidence="8">
        <text>L-threonyl-[protein] + ATP = O-phospho-L-threonyl-[protein] + ADP + H(+)</text>
        <dbReference type="Rhea" id="RHEA:46608"/>
        <dbReference type="Rhea" id="RHEA-COMP:11060"/>
        <dbReference type="Rhea" id="RHEA-COMP:11605"/>
        <dbReference type="ChEBI" id="CHEBI:15378"/>
        <dbReference type="ChEBI" id="CHEBI:30013"/>
        <dbReference type="ChEBI" id="CHEBI:30616"/>
        <dbReference type="ChEBI" id="CHEBI:61977"/>
        <dbReference type="ChEBI" id="CHEBI:456216"/>
        <dbReference type="EC" id="2.7.11.1"/>
    </reaction>
</comment>
<dbReference type="SUPFAM" id="SSF50729">
    <property type="entry name" value="PH domain-like"/>
    <property type="match status" value="1"/>
</dbReference>
<proteinExistence type="inferred from homology"/>
<dbReference type="GO" id="GO:0004674">
    <property type="term" value="F:protein serine/threonine kinase activity"/>
    <property type="evidence" value="ECO:0007669"/>
    <property type="project" value="UniProtKB-EC"/>
</dbReference>
<feature type="compositionally biased region" description="Basic and acidic residues" evidence="11">
    <location>
        <begin position="353"/>
        <end position="374"/>
    </location>
</feature>
<comment type="cofactor">
    <cofactor evidence="1">
        <name>Mg(2+)</name>
        <dbReference type="ChEBI" id="CHEBI:18420"/>
    </cofactor>
</comment>
<dbReference type="InterPro" id="IPR051931">
    <property type="entry name" value="PAK3-like"/>
</dbReference>
<sequence length="667" mass="74567">MSSGYVVLEGHANVQEAGMRSFLWSKRWINAAATQSLNMILLRDITSVQRSEAKTFAFEVTVANGSTFNFDCKTDNEVYEWIDEIYQRCPRFGIESPTNFVHEVHVGVDANGLFSGMPEHYRALLEQSALGQSDAYQTNPQAVMDALNFYTRNMAHTDYNSKMGSNYHSDVDGYDTDYIEPHGSEEEEESPRSKQRRPPPRRNPSQSSSRRGKDDSRGEKVQRKPSRSRKGSPEEDDLMTPLAVGAIPPSRAIGRASSGTPTSPYSPTTPEPRAHSSRATSASRERPASGKTGVDMERSGSQSSSRAGRDEYSTSEGRKPGSSSRSRNDPEPAQAEKDLDERKAQEEQEDQEAEKKARDLAQKKKERRSSKLSDAEAMERLKAIVTPGDPNLVYRKVKQVGQGASGKVFLSRNIQDPRAPTVAVKEMALNKQPRKDLLLNEILIMKECAHANIVQYLDSYLVGGDLWLILEYMEGGKLTDVIDNNDLNEPQIASICNEIIKGVIHLHKRGIIHRDIKSDNVLIGRDGTIKLTDFGYSAKLTVTRKQRATVVGTPYWMAPEVVKRKPYGFKVDIWSTGILAIECIEGEPPYLEEEHLKVLYLIAANGTPKLKDPDSVSSVFKSFLARCLEVDVDKRASGKELRDHPFFKMAVPVEELASLVKIRTRRN</sequence>
<dbReference type="SMART" id="SM00220">
    <property type="entry name" value="S_TKc"/>
    <property type="match status" value="1"/>
</dbReference>
<evidence type="ECO:0000256" key="2">
    <source>
        <dbReference type="ARBA" id="ARBA00008874"/>
    </source>
</evidence>
<dbReference type="InterPro" id="IPR011009">
    <property type="entry name" value="Kinase-like_dom_sf"/>
</dbReference>
<dbReference type="PANTHER" id="PTHR45832:SF22">
    <property type="entry name" value="SERINE_THREONINE-PROTEIN KINASE SAMKA-RELATED"/>
    <property type="match status" value="1"/>
</dbReference>
<dbReference type="FunFam" id="3.30.200.20:FF:000705">
    <property type="entry name" value="Non-specific serine/threonine protein kinase"/>
    <property type="match status" value="1"/>
</dbReference>
<evidence type="ECO:0000313" key="15">
    <source>
        <dbReference type="Proteomes" id="UP000193642"/>
    </source>
</evidence>
<keyword evidence="15" id="KW-1185">Reference proteome</keyword>
<dbReference type="InterPro" id="IPR000719">
    <property type="entry name" value="Prot_kinase_dom"/>
</dbReference>
<feature type="compositionally biased region" description="Basic and acidic residues" evidence="11">
    <location>
        <begin position="283"/>
        <end position="298"/>
    </location>
</feature>
<dbReference type="PROSITE" id="PS50011">
    <property type="entry name" value="PROTEIN_KINASE_DOM"/>
    <property type="match status" value="1"/>
</dbReference>
<dbReference type="Gene3D" id="1.10.510.10">
    <property type="entry name" value="Transferase(Phosphotransferase) domain 1"/>
    <property type="match status" value="1"/>
</dbReference>
<organism evidence="14 15">
    <name type="scientific">Rhizoclosmatium globosum</name>
    <dbReference type="NCBI Taxonomy" id="329046"/>
    <lineage>
        <taxon>Eukaryota</taxon>
        <taxon>Fungi</taxon>
        <taxon>Fungi incertae sedis</taxon>
        <taxon>Chytridiomycota</taxon>
        <taxon>Chytridiomycota incertae sedis</taxon>
        <taxon>Chytridiomycetes</taxon>
        <taxon>Chytridiales</taxon>
        <taxon>Chytriomycetaceae</taxon>
        <taxon>Rhizoclosmatium</taxon>
    </lineage>
</organism>
<keyword evidence="4" id="KW-0479">Metal-binding</keyword>
<dbReference type="STRING" id="329046.A0A1Y2D155"/>
<evidence type="ECO:0000256" key="7">
    <source>
        <dbReference type="ARBA" id="ARBA00022842"/>
    </source>
</evidence>
<comment type="catalytic activity">
    <reaction evidence="9">
        <text>L-seryl-[protein] + ATP = O-phospho-L-seryl-[protein] + ADP + H(+)</text>
        <dbReference type="Rhea" id="RHEA:17989"/>
        <dbReference type="Rhea" id="RHEA-COMP:9863"/>
        <dbReference type="Rhea" id="RHEA-COMP:11604"/>
        <dbReference type="ChEBI" id="CHEBI:15378"/>
        <dbReference type="ChEBI" id="CHEBI:29999"/>
        <dbReference type="ChEBI" id="CHEBI:30616"/>
        <dbReference type="ChEBI" id="CHEBI:83421"/>
        <dbReference type="ChEBI" id="CHEBI:456216"/>
        <dbReference type="EC" id="2.7.11.1"/>
    </reaction>
</comment>
<feature type="domain" description="CRIB" evidence="13">
    <location>
        <begin position="94"/>
        <end position="107"/>
    </location>
</feature>